<feature type="compositionally biased region" description="Polar residues" evidence="3">
    <location>
        <begin position="143"/>
        <end position="157"/>
    </location>
</feature>
<comment type="caution">
    <text evidence="6">The sequence shown here is derived from an EMBL/GenBank/DDBJ whole genome shotgun (WGS) entry which is preliminary data.</text>
</comment>
<evidence type="ECO:0000256" key="2">
    <source>
        <dbReference type="ARBA" id="ARBA00023295"/>
    </source>
</evidence>
<dbReference type="InterPro" id="IPR036779">
    <property type="entry name" value="LysM_dom_sf"/>
</dbReference>
<dbReference type="PANTHER" id="PTHR33734:SF22">
    <property type="entry name" value="MEMBRANE-BOUND LYTIC MUREIN TRANSGLYCOSYLASE D"/>
    <property type="match status" value="1"/>
</dbReference>
<dbReference type="PANTHER" id="PTHR33734">
    <property type="entry name" value="LYSM DOMAIN-CONTAINING GPI-ANCHORED PROTEIN 2"/>
    <property type="match status" value="1"/>
</dbReference>
<dbReference type="SUPFAM" id="SSF53955">
    <property type="entry name" value="Lysozyme-like"/>
    <property type="match status" value="1"/>
</dbReference>
<dbReference type="Gene3D" id="3.10.350.10">
    <property type="entry name" value="LysM domain"/>
    <property type="match status" value="2"/>
</dbReference>
<evidence type="ECO:0000256" key="4">
    <source>
        <dbReference type="SAM" id="SignalP"/>
    </source>
</evidence>
<feature type="compositionally biased region" description="Low complexity" evidence="3">
    <location>
        <begin position="158"/>
        <end position="203"/>
    </location>
</feature>
<evidence type="ECO:0000256" key="3">
    <source>
        <dbReference type="SAM" id="MobiDB-lite"/>
    </source>
</evidence>
<evidence type="ECO:0000259" key="5">
    <source>
        <dbReference type="PROSITE" id="PS51782"/>
    </source>
</evidence>
<keyword evidence="2" id="KW-0326">Glycosidase</keyword>
<evidence type="ECO:0000256" key="1">
    <source>
        <dbReference type="ARBA" id="ARBA00022801"/>
    </source>
</evidence>
<dbReference type="SUPFAM" id="SSF54106">
    <property type="entry name" value="LysM domain"/>
    <property type="match status" value="2"/>
</dbReference>
<dbReference type="InterPro" id="IPR023346">
    <property type="entry name" value="Lysozyme-like_dom_sf"/>
</dbReference>
<dbReference type="Gene3D" id="1.10.530.10">
    <property type="match status" value="1"/>
</dbReference>
<dbReference type="RefSeq" id="WP_186084618.1">
    <property type="nucleotide sequence ID" value="NZ_BMDB01000003.1"/>
</dbReference>
<evidence type="ECO:0000313" key="7">
    <source>
        <dbReference type="Proteomes" id="UP000521032"/>
    </source>
</evidence>
<gene>
    <name evidence="6" type="primary">yocH</name>
    <name evidence="6" type="ORF">JEOSCH030_00180</name>
</gene>
<dbReference type="Pfam" id="PF01476">
    <property type="entry name" value="LysM"/>
    <property type="match status" value="2"/>
</dbReference>
<feature type="domain" description="LysM" evidence="5">
    <location>
        <begin position="83"/>
        <end position="127"/>
    </location>
</feature>
<name>A0A6V7R441_9BACL</name>
<feature type="region of interest" description="Disordered" evidence="3">
    <location>
        <begin position="138"/>
        <end position="206"/>
    </location>
</feature>
<protein>
    <submittedName>
        <fullName evidence="6">Cell wall-binding protein YocH</fullName>
    </submittedName>
</protein>
<feature type="signal peptide" evidence="4">
    <location>
        <begin position="1"/>
        <end position="20"/>
    </location>
</feature>
<keyword evidence="7" id="KW-1185">Reference proteome</keyword>
<dbReference type="Proteomes" id="UP000521032">
    <property type="component" value="Unassembled WGS sequence"/>
</dbReference>
<dbReference type="PROSITE" id="PS51782">
    <property type="entry name" value="LYSM"/>
    <property type="match status" value="2"/>
</dbReference>
<dbReference type="CDD" id="cd00118">
    <property type="entry name" value="LysM"/>
    <property type="match status" value="2"/>
</dbReference>
<dbReference type="CDD" id="cd13925">
    <property type="entry name" value="RPF"/>
    <property type="match status" value="1"/>
</dbReference>
<dbReference type="InterPro" id="IPR018392">
    <property type="entry name" value="LysM"/>
</dbReference>
<dbReference type="InterPro" id="IPR010618">
    <property type="entry name" value="RPF"/>
</dbReference>
<evidence type="ECO:0000313" key="6">
    <source>
        <dbReference type="EMBL" id="CAD2072167.1"/>
    </source>
</evidence>
<organism evidence="6 7">
    <name type="scientific">Phocicoccus schoeneichii</name>
    <dbReference type="NCBI Taxonomy" id="1812261"/>
    <lineage>
        <taxon>Bacteria</taxon>
        <taxon>Bacillati</taxon>
        <taxon>Bacillota</taxon>
        <taxon>Bacilli</taxon>
        <taxon>Bacillales</taxon>
        <taxon>Salinicoccaceae</taxon>
        <taxon>Phocicoccus</taxon>
    </lineage>
</organism>
<dbReference type="EMBL" id="CAJEWE010000004">
    <property type="protein sequence ID" value="CAD2072167.1"/>
    <property type="molecule type" value="Genomic_DNA"/>
</dbReference>
<dbReference type="GO" id="GO:0016798">
    <property type="term" value="F:hydrolase activity, acting on glycosyl bonds"/>
    <property type="evidence" value="ECO:0007669"/>
    <property type="project" value="UniProtKB-KW"/>
</dbReference>
<proteinExistence type="predicted"/>
<dbReference type="AlphaFoldDB" id="A0A6V7R441"/>
<feature type="chain" id="PRO_5038621609" evidence="4">
    <location>
        <begin position="21"/>
        <end position="282"/>
    </location>
</feature>
<feature type="domain" description="LysM" evidence="5">
    <location>
        <begin position="28"/>
        <end position="71"/>
    </location>
</feature>
<accession>A0A6V7R441</accession>
<reference evidence="6 7" key="1">
    <citation type="submission" date="2020-07" db="EMBL/GenBank/DDBJ databases">
        <authorList>
            <person name="Criscuolo A."/>
        </authorList>
    </citation>
    <scope>NUCLEOTIDE SEQUENCE [LARGE SCALE GENOMIC DNA]</scope>
    <source>
        <strain evidence="7">CIP 111030</strain>
    </source>
</reference>
<keyword evidence="4" id="KW-0732">Signal</keyword>
<sequence>MKKSIISLGAVALVSGAIVANEGNAEAATHKVKSGDTLSAIDVEYNTTVKEIKKENKLDSDLIFTGQELKIDDLKVETKEETKTHKVKSGDTVAKLAEKYEVTVANIVAWNELKSADLIMVGQVLNVSEPEGFVEKAPVTTEAPAQQNQTVSNANYSQPKQQTQQVQQVQQPAQQQQVQQPKQQPVQQQQVQQPKQQPAAQQQSGGGLNWSALAACESGGNPGIVSANGMYHGLYQFDVQTWRSVGGSGLPSQASAAEQTKRAQILYNQRGSSPWPVCGSRL</sequence>
<dbReference type="Pfam" id="PF06737">
    <property type="entry name" value="Transglycosylas"/>
    <property type="match status" value="1"/>
</dbReference>
<keyword evidence="1" id="KW-0378">Hydrolase</keyword>
<dbReference type="SMART" id="SM00257">
    <property type="entry name" value="LysM"/>
    <property type="match status" value="2"/>
</dbReference>